<keyword evidence="8" id="KW-0997">Cell inner membrane</keyword>
<comment type="subcellular location">
    <subcellularLocation>
        <location evidence="8">Cell inner membrane</location>
        <topology evidence="8">Multi-pass membrane protein</topology>
    </subcellularLocation>
    <subcellularLocation>
        <location evidence="1">Cell membrane</location>
        <topology evidence="1">Multi-pass membrane protein</topology>
    </subcellularLocation>
</comment>
<accession>A0A3M5UFN0</accession>
<gene>
    <name evidence="10" type="ORF">ALP29_02736</name>
</gene>
<protein>
    <recommendedName>
        <fullName evidence="8">Bcr/CflA family efflux transporter</fullName>
    </recommendedName>
</protein>
<dbReference type="SUPFAM" id="SSF103473">
    <property type="entry name" value="MFS general substrate transporter"/>
    <property type="match status" value="1"/>
</dbReference>
<evidence type="ECO:0000256" key="3">
    <source>
        <dbReference type="ARBA" id="ARBA00022448"/>
    </source>
</evidence>
<evidence type="ECO:0000313" key="10">
    <source>
        <dbReference type="EMBL" id="RMU44695.1"/>
    </source>
</evidence>
<feature type="transmembrane region" description="Helical" evidence="8">
    <location>
        <begin position="414"/>
        <end position="435"/>
    </location>
</feature>
<evidence type="ECO:0000259" key="9">
    <source>
        <dbReference type="PROSITE" id="PS50850"/>
    </source>
</evidence>
<dbReference type="CDD" id="cd17320">
    <property type="entry name" value="MFS_MdfA_MDR_like"/>
    <property type="match status" value="1"/>
</dbReference>
<dbReference type="InterPro" id="IPR004812">
    <property type="entry name" value="Efflux_drug-R_Bcr/CmlA"/>
</dbReference>
<feature type="domain" description="Major facilitator superfamily (MFS) profile" evidence="9">
    <location>
        <begin position="78"/>
        <end position="465"/>
    </location>
</feature>
<keyword evidence="3 8" id="KW-0813">Transport</keyword>
<evidence type="ECO:0000256" key="4">
    <source>
        <dbReference type="ARBA" id="ARBA00022475"/>
    </source>
</evidence>
<dbReference type="EMBL" id="RBUA01001352">
    <property type="protein sequence ID" value="RMU44695.1"/>
    <property type="molecule type" value="Genomic_DNA"/>
</dbReference>
<feature type="transmembrane region" description="Helical" evidence="8">
    <location>
        <begin position="147"/>
        <end position="166"/>
    </location>
</feature>
<feature type="transmembrane region" description="Helical" evidence="8">
    <location>
        <begin position="237"/>
        <end position="255"/>
    </location>
</feature>
<keyword evidence="6 8" id="KW-1133">Transmembrane helix</keyword>
<evidence type="ECO:0000256" key="2">
    <source>
        <dbReference type="ARBA" id="ARBA00006236"/>
    </source>
</evidence>
<dbReference type="FunFam" id="1.20.1720.10:FF:000005">
    <property type="entry name" value="Bcr/CflA family efflux transporter"/>
    <property type="match status" value="1"/>
</dbReference>
<sequence length="476" mass="50046">MIKAVSNPVAINSTKRNLIVIVVPRARTAGWEPNRFSVVASCIGSCCLLVKPKFADLRGSLKLTVRCSTWICQMPQRIARLALLLGLITAVGPFAIDIYLPALPTLGASLQASPAAVQMSLTVFFMIIGVCQLFYGPLSDVFGRKPPIYAGLVIFAIGSVGCALAPTIEVLIGFRAVQAFGACAGMVIPRAIVRDLYTGHEAARLMALLMLVMSVSPILAPLAGSLVISIWSWREVFAVLAVVAVLCLVMTAVQLPETHPAERRLGKTLGQAFGSYGALLRDPVFTGLSVVCGFGLATFFVFIGSAPFVYIEFFGLTPTQFSLCFALNAASFFAMSQLTARLSARFGLAPLIRWSVVGVAAVMSLLAATTLWGDSLGLMMGLLFIGFGFLGLLLPAAGVLSLEDHGAVAGSASALLGAIQMVTAAVAMTLVGIFADHTPAPMLIGIALCALAAMLTTLWTLRRLPAHLVSSVPPSS</sequence>
<evidence type="ECO:0000256" key="7">
    <source>
        <dbReference type="ARBA" id="ARBA00023136"/>
    </source>
</evidence>
<feature type="transmembrane region" description="Helical" evidence="8">
    <location>
        <begin position="205"/>
        <end position="231"/>
    </location>
</feature>
<evidence type="ECO:0000256" key="1">
    <source>
        <dbReference type="ARBA" id="ARBA00004651"/>
    </source>
</evidence>
<feature type="transmembrane region" description="Helical" evidence="8">
    <location>
        <begin position="378"/>
        <end position="402"/>
    </location>
</feature>
<feature type="transmembrane region" description="Helical" evidence="8">
    <location>
        <begin position="320"/>
        <end position="339"/>
    </location>
</feature>
<evidence type="ECO:0000256" key="5">
    <source>
        <dbReference type="ARBA" id="ARBA00022692"/>
    </source>
</evidence>
<dbReference type="Gene3D" id="1.20.1720.10">
    <property type="entry name" value="Multidrug resistance protein D"/>
    <property type="match status" value="1"/>
</dbReference>
<feature type="transmembrane region" description="Helical" evidence="8">
    <location>
        <begin position="441"/>
        <end position="461"/>
    </location>
</feature>
<reference evidence="10 11" key="1">
    <citation type="submission" date="2018-08" db="EMBL/GenBank/DDBJ databases">
        <title>Recombination of ecologically and evolutionarily significant loci maintains genetic cohesion in the Pseudomonas syringae species complex.</title>
        <authorList>
            <person name="Dillon M."/>
            <person name="Thakur S."/>
            <person name="Almeida R.N.D."/>
            <person name="Weir B.S."/>
            <person name="Guttman D.S."/>
        </authorList>
    </citation>
    <scope>NUCLEOTIDE SEQUENCE [LARGE SCALE GENOMIC DNA]</scope>
    <source>
        <strain evidence="10 11">ICMP 14479</strain>
    </source>
</reference>
<keyword evidence="7 8" id="KW-0472">Membrane</keyword>
<dbReference type="GO" id="GO:1990961">
    <property type="term" value="P:xenobiotic detoxification by transmembrane export across the plasma membrane"/>
    <property type="evidence" value="ECO:0007669"/>
    <property type="project" value="InterPro"/>
</dbReference>
<dbReference type="GO" id="GO:0042910">
    <property type="term" value="F:xenobiotic transmembrane transporter activity"/>
    <property type="evidence" value="ECO:0007669"/>
    <property type="project" value="InterPro"/>
</dbReference>
<dbReference type="InterPro" id="IPR020846">
    <property type="entry name" value="MFS_dom"/>
</dbReference>
<comment type="similarity">
    <text evidence="2 8">Belongs to the major facilitator superfamily. Bcr/CmlA family.</text>
</comment>
<feature type="transmembrane region" description="Helical" evidence="8">
    <location>
        <begin position="284"/>
        <end position="308"/>
    </location>
</feature>
<evidence type="ECO:0000256" key="6">
    <source>
        <dbReference type="ARBA" id="ARBA00022989"/>
    </source>
</evidence>
<feature type="transmembrane region" description="Helical" evidence="8">
    <location>
        <begin position="81"/>
        <end position="103"/>
    </location>
</feature>
<keyword evidence="4" id="KW-1003">Cell membrane</keyword>
<dbReference type="AlphaFoldDB" id="A0A3M5UFN0"/>
<dbReference type="PROSITE" id="PS50850">
    <property type="entry name" value="MFS"/>
    <property type="match status" value="1"/>
</dbReference>
<organism evidence="10 11">
    <name type="scientific">Pseudomonas syringae pv. avii</name>
    <dbReference type="NCBI Taxonomy" id="663959"/>
    <lineage>
        <taxon>Bacteria</taxon>
        <taxon>Pseudomonadati</taxon>
        <taxon>Pseudomonadota</taxon>
        <taxon>Gammaproteobacteria</taxon>
        <taxon>Pseudomonadales</taxon>
        <taxon>Pseudomonadaceae</taxon>
        <taxon>Pseudomonas</taxon>
        <taxon>Pseudomonas syringae</taxon>
    </lineage>
</organism>
<dbReference type="InterPro" id="IPR036259">
    <property type="entry name" value="MFS_trans_sf"/>
</dbReference>
<feature type="transmembrane region" description="Helical" evidence="8">
    <location>
        <begin position="351"/>
        <end position="372"/>
    </location>
</feature>
<dbReference type="InterPro" id="IPR011701">
    <property type="entry name" value="MFS"/>
</dbReference>
<evidence type="ECO:0000313" key="11">
    <source>
        <dbReference type="Proteomes" id="UP000280395"/>
    </source>
</evidence>
<dbReference type="GO" id="GO:0005886">
    <property type="term" value="C:plasma membrane"/>
    <property type="evidence" value="ECO:0007669"/>
    <property type="project" value="UniProtKB-SubCell"/>
</dbReference>
<feature type="transmembrane region" description="Helical" evidence="8">
    <location>
        <begin position="115"/>
        <end position="135"/>
    </location>
</feature>
<comment type="caution">
    <text evidence="8">Lacks conserved residue(s) required for the propagation of feature annotation.</text>
</comment>
<dbReference type="PANTHER" id="PTHR23502">
    <property type="entry name" value="MAJOR FACILITATOR SUPERFAMILY"/>
    <property type="match status" value="1"/>
</dbReference>
<dbReference type="Pfam" id="PF07690">
    <property type="entry name" value="MFS_1"/>
    <property type="match status" value="1"/>
</dbReference>
<proteinExistence type="inferred from homology"/>
<evidence type="ECO:0000256" key="8">
    <source>
        <dbReference type="RuleBase" id="RU365088"/>
    </source>
</evidence>
<dbReference type="PANTHER" id="PTHR23502:SF132">
    <property type="entry name" value="POLYAMINE TRANSPORTER 2-RELATED"/>
    <property type="match status" value="1"/>
</dbReference>
<dbReference type="Proteomes" id="UP000280395">
    <property type="component" value="Unassembled WGS sequence"/>
</dbReference>
<keyword evidence="5 8" id="KW-0812">Transmembrane</keyword>
<dbReference type="NCBIfam" id="TIGR00710">
    <property type="entry name" value="efflux_Bcr_CflA"/>
    <property type="match status" value="1"/>
</dbReference>
<comment type="caution">
    <text evidence="10">The sequence shown here is derived from an EMBL/GenBank/DDBJ whole genome shotgun (WGS) entry which is preliminary data.</text>
</comment>
<name>A0A3M5UFN0_PSESX</name>